<evidence type="ECO:0000256" key="1">
    <source>
        <dbReference type="ARBA" id="ARBA00004325"/>
    </source>
</evidence>
<sequence length="72" mass="7591">MGAAYKILGMNVKPHVLAIATIGATIGGAAFAMSGSKTENEAQKPVKKEAASKGEDLDVEKLLDQFLKEETK</sequence>
<keyword evidence="5" id="KW-1185">Reference proteome</keyword>
<evidence type="ECO:0000256" key="2">
    <source>
        <dbReference type="ARBA" id="ARBA00023128"/>
    </source>
</evidence>
<evidence type="ECO:0000313" key="5">
    <source>
        <dbReference type="Proteomes" id="UP000190831"/>
    </source>
</evidence>
<keyword evidence="3" id="KW-0472">Membrane</keyword>
<comment type="subcellular location">
    <subcellularLocation>
        <location evidence="1">Mitochondrion membrane</location>
    </subcellularLocation>
</comment>
<protein>
    <submittedName>
        <fullName evidence="4">LAFE_0F13168g1_1</fullName>
    </submittedName>
</protein>
<dbReference type="PANTHER" id="PTHR28074">
    <property type="entry name" value="ATP SYNTHASE SUBUNIT K, MITOCHONDRIAL"/>
    <property type="match status" value="1"/>
</dbReference>
<dbReference type="STRING" id="4955.A0A1G4MG61"/>
<dbReference type="EMBL" id="LT598490">
    <property type="protein sequence ID" value="SCW02737.1"/>
    <property type="molecule type" value="Genomic_DNA"/>
</dbReference>
<evidence type="ECO:0000256" key="3">
    <source>
        <dbReference type="ARBA" id="ARBA00023136"/>
    </source>
</evidence>
<dbReference type="Proteomes" id="UP000190831">
    <property type="component" value="Chromosome F"/>
</dbReference>
<keyword evidence="2" id="KW-0496">Mitochondrion</keyword>
<gene>
    <name evidence="4" type="ORF">LAFE_0F13168G</name>
</gene>
<accession>A0A1G4MG61</accession>
<dbReference type="GO" id="GO:0031966">
    <property type="term" value="C:mitochondrial membrane"/>
    <property type="evidence" value="ECO:0007669"/>
    <property type="project" value="UniProtKB-SubCell"/>
</dbReference>
<reference evidence="5" key="1">
    <citation type="submission" date="2016-03" db="EMBL/GenBank/DDBJ databases">
        <authorList>
            <person name="Devillers H."/>
        </authorList>
    </citation>
    <scope>NUCLEOTIDE SEQUENCE [LARGE SCALE GENOMIC DNA]</scope>
</reference>
<proteinExistence type="predicted"/>
<dbReference type="PANTHER" id="PTHR28074:SF1">
    <property type="entry name" value="ATP SYNTHASE SUBUNIT K, MITOCHONDRIAL"/>
    <property type="match status" value="1"/>
</dbReference>
<dbReference type="Pfam" id="PF11022">
    <property type="entry name" value="ATP19"/>
    <property type="match status" value="1"/>
</dbReference>
<dbReference type="OMA" id="AIKPAQG"/>
<evidence type="ECO:0000313" key="4">
    <source>
        <dbReference type="EMBL" id="SCW02737.1"/>
    </source>
</evidence>
<dbReference type="AlphaFoldDB" id="A0A1G4MG61"/>
<dbReference type="GO" id="GO:0015986">
    <property type="term" value="P:proton motive force-driven ATP synthesis"/>
    <property type="evidence" value="ECO:0007669"/>
    <property type="project" value="TreeGrafter"/>
</dbReference>
<dbReference type="OrthoDB" id="2094445at2759"/>
<dbReference type="InterPro" id="IPR021278">
    <property type="entry name" value="ATP19"/>
</dbReference>
<organism evidence="4 5">
    <name type="scientific">Lachancea fermentati</name>
    <name type="common">Zygosaccharomyces fermentati</name>
    <dbReference type="NCBI Taxonomy" id="4955"/>
    <lineage>
        <taxon>Eukaryota</taxon>
        <taxon>Fungi</taxon>
        <taxon>Dikarya</taxon>
        <taxon>Ascomycota</taxon>
        <taxon>Saccharomycotina</taxon>
        <taxon>Saccharomycetes</taxon>
        <taxon>Saccharomycetales</taxon>
        <taxon>Saccharomycetaceae</taxon>
        <taxon>Lachancea</taxon>
    </lineage>
</organism>
<name>A0A1G4MG61_LACFM</name>